<keyword evidence="2" id="KW-0479">Metal-binding</keyword>
<feature type="compositionally biased region" description="Acidic residues" evidence="8">
    <location>
        <begin position="314"/>
        <end position="326"/>
    </location>
</feature>
<gene>
    <name evidence="10" type="ORF">ODALV1_LOCUS4566</name>
</gene>
<dbReference type="InterPro" id="IPR036236">
    <property type="entry name" value="Znf_C2H2_sf"/>
</dbReference>
<dbReference type="Proteomes" id="UP001642540">
    <property type="component" value="Unassembled WGS sequence"/>
</dbReference>
<proteinExistence type="predicted"/>
<dbReference type="InterPro" id="IPR013087">
    <property type="entry name" value="Znf_C2H2_type"/>
</dbReference>
<keyword evidence="3" id="KW-0677">Repeat</keyword>
<dbReference type="SUPFAM" id="SSF57667">
    <property type="entry name" value="beta-beta-alpha zinc fingers"/>
    <property type="match status" value="6"/>
</dbReference>
<reference evidence="10 11" key="1">
    <citation type="submission" date="2024-08" db="EMBL/GenBank/DDBJ databases">
        <authorList>
            <person name="Cucini C."/>
            <person name="Frati F."/>
        </authorList>
    </citation>
    <scope>NUCLEOTIDE SEQUENCE [LARGE SCALE GENOMIC DNA]</scope>
</reference>
<dbReference type="PROSITE" id="PS00028">
    <property type="entry name" value="ZINC_FINGER_C2H2_1"/>
    <property type="match status" value="11"/>
</dbReference>
<evidence type="ECO:0000256" key="6">
    <source>
        <dbReference type="ARBA" id="ARBA00023242"/>
    </source>
</evidence>
<evidence type="ECO:0000259" key="9">
    <source>
        <dbReference type="PROSITE" id="PS50157"/>
    </source>
</evidence>
<feature type="region of interest" description="Disordered" evidence="8">
    <location>
        <begin position="212"/>
        <end position="336"/>
    </location>
</feature>
<name>A0ABP1PWC6_9HEXA</name>
<dbReference type="PANTHER" id="PTHR24381">
    <property type="entry name" value="ZINC FINGER PROTEIN"/>
    <property type="match status" value="1"/>
</dbReference>
<feature type="domain" description="C2H2-type" evidence="9">
    <location>
        <begin position="431"/>
        <end position="458"/>
    </location>
</feature>
<dbReference type="Gene3D" id="3.30.160.60">
    <property type="entry name" value="Classic Zinc Finger"/>
    <property type="match status" value="7"/>
</dbReference>
<dbReference type="Pfam" id="PF12874">
    <property type="entry name" value="zf-met"/>
    <property type="match status" value="1"/>
</dbReference>
<evidence type="ECO:0000256" key="2">
    <source>
        <dbReference type="ARBA" id="ARBA00022723"/>
    </source>
</evidence>
<keyword evidence="6" id="KW-0539">Nucleus</keyword>
<keyword evidence="5" id="KW-0862">Zinc</keyword>
<dbReference type="SMART" id="SM00355">
    <property type="entry name" value="ZnF_C2H2"/>
    <property type="match status" value="13"/>
</dbReference>
<dbReference type="PROSITE" id="PS50157">
    <property type="entry name" value="ZINC_FINGER_C2H2_2"/>
    <property type="match status" value="9"/>
</dbReference>
<feature type="domain" description="C2H2-type" evidence="9">
    <location>
        <begin position="541"/>
        <end position="570"/>
    </location>
</feature>
<evidence type="ECO:0000256" key="8">
    <source>
        <dbReference type="SAM" id="MobiDB-lite"/>
    </source>
</evidence>
<evidence type="ECO:0000256" key="4">
    <source>
        <dbReference type="ARBA" id="ARBA00022771"/>
    </source>
</evidence>
<dbReference type="EMBL" id="CAXLJM020000014">
    <property type="protein sequence ID" value="CAL8080183.1"/>
    <property type="molecule type" value="Genomic_DNA"/>
</dbReference>
<feature type="compositionally biased region" description="Low complexity" evidence="8">
    <location>
        <begin position="256"/>
        <end position="266"/>
    </location>
</feature>
<feature type="compositionally biased region" description="Basic residues" evidence="8">
    <location>
        <begin position="270"/>
        <end position="288"/>
    </location>
</feature>
<dbReference type="Pfam" id="PF00096">
    <property type="entry name" value="zf-C2H2"/>
    <property type="match status" value="3"/>
</dbReference>
<feature type="domain" description="C2H2-type" evidence="9">
    <location>
        <begin position="708"/>
        <end position="735"/>
    </location>
</feature>
<evidence type="ECO:0000313" key="10">
    <source>
        <dbReference type="EMBL" id="CAL8080183.1"/>
    </source>
</evidence>
<keyword evidence="4 7" id="KW-0863">Zinc-finger</keyword>
<comment type="subcellular location">
    <subcellularLocation>
        <location evidence="1">Nucleus</location>
    </subcellularLocation>
</comment>
<keyword evidence="11" id="KW-1185">Reference proteome</keyword>
<feature type="domain" description="C2H2-type" evidence="9">
    <location>
        <begin position="597"/>
        <end position="625"/>
    </location>
</feature>
<evidence type="ECO:0000256" key="7">
    <source>
        <dbReference type="PROSITE-ProRule" id="PRU00042"/>
    </source>
</evidence>
<feature type="compositionally biased region" description="Polar residues" evidence="8">
    <location>
        <begin position="293"/>
        <end position="311"/>
    </location>
</feature>
<comment type="caution">
    <text evidence="10">The sequence shown here is derived from an EMBL/GenBank/DDBJ whole genome shotgun (WGS) entry which is preliminary data.</text>
</comment>
<feature type="domain" description="C2H2-type" evidence="9">
    <location>
        <begin position="736"/>
        <end position="763"/>
    </location>
</feature>
<dbReference type="PANTHER" id="PTHR24381:SF393">
    <property type="entry name" value="CHROMATIN-LINKED ADAPTOR FOR MSL PROTEINS, ISOFORM B"/>
    <property type="match status" value="1"/>
</dbReference>
<dbReference type="Pfam" id="PF13912">
    <property type="entry name" value="zf-C2H2_6"/>
    <property type="match status" value="2"/>
</dbReference>
<evidence type="ECO:0000313" key="11">
    <source>
        <dbReference type="Proteomes" id="UP001642540"/>
    </source>
</evidence>
<accession>A0ABP1PWC6</accession>
<feature type="domain" description="C2H2-type" evidence="9">
    <location>
        <begin position="625"/>
        <end position="649"/>
    </location>
</feature>
<evidence type="ECO:0000256" key="5">
    <source>
        <dbReference type="ARBA" id="ARBA00022833"/>
    </source>
</evidence>
<feature type="domain" description="C2H2-type" evidence="9">
    <location>
        <begin position="652"/>
        <end position="679"/>
    </location>
</feature>
<feature type="domain" description="C2H2-type" evidence="9">
    <location>
        <begin position="680"/>
        <end position="707"/>
    </location>
</feature>
<protein>
    <recommendedName>
        <fullName evidence="9">C2H2-type domain-containing protein</fullName>
    </recommendedName>
</protein>
<sequence length="845" mass="96834">MRIEWNNCFLCLNDLKSLRSPQGGKKRGRRKKVYPKVLLKYLLEACGSSSGRERYDKVLKDILQLIGSEDGLIPAASPIQLCAKCEIIALQISNLHRELEVVQMKLADRVKSVREVVISNSKLYGKNEVAKMCLKVFEDWLNEQGDLGMGHVKEKRILKVLYAFQTAVYETDKGNNDVPLIFVKKISEENLPAAAKQFEAFLDEVKMEPGDIDFPEGTIPDSIPESIDDDDDWCHPITPCSFSSSNDSTMDKIVSESKSGSESSTSIPKPRAKRKGKSSTVRLTKKSVKPSGSDVSMNSLDGSTQLSVTKDVSSDEETKDNEEAETESSNQVRKNLEGGKWRVKNIINWARDNNRILPSTNTHNEITNTNFNHLKSKKTPEKQKKIRGPYKKIPSRKERSRFECQLCSWKIKNIYRFEQHLRDHETEDKGYTCDKCSKKFSGEQLYEFHQECHAGKHKILCEYCNLKFPPLTIEDHMKTHSEKVFPCNNCSYCCLTRDKLIEHLRKHCSSVINCDVCAVPIKTRQKLLEHLHQEHCVIEKVQCNFGNCKKSFLDPYNLWVHKNIHNKQFPCPLCEKTFTGDAQRKIHLRYHNGERPFACDQCSERFPSKSNLERHMISQHGAPKHKCEYCLKEYADRSQYLAHVRLHEGGGFNCEVCNKAFGSERDLRKHLVVHRTESNFVCEECGKAFRRPESLKKHKMIHTGDKKFKCTYCSKAFVFQKYLVQHLRIHTGERPYVCDYCGKNFNQYGALYTHKKIHLSSAPSPAEPPVNQDVEIGNIENQDDLIMPEPSAEPLSSSLMPTDFTSEMNCGYINEEILIFVPITETEQFEPDTESGDFENSSPPV</sequence>
<organism evidence="10 11">
    <name type="scientific">Orchesella dallaii</name>
    <dbReference type="NCBI Taxonomy" id="48710"/>
    <lineage>
        <taxon>Eukaryota</taxon>
        <taxon>Metazoa</taxon>
        <taxon>Ecdysozoa</taxon>
        <taxon>Arthropoda</taxon>
        <taxon>Hexapoda</taxon>
        <taxon>Collembola</taxon>
        <taxon>Entomobryomorpha</taxon>
        <taxon>Entomobryoidea</taxon>
        <taxon>Orchesellidae</taxon>
        <taxon>Orchesellinae</taxon>
        <taxon>Orchesella</taxon>
    </lineage>
</organism>
<feature type="domain" description="C2H2-type" evidence="9">
    <location>
        <begin position="569"/>
        <end position="596"/>
    </location>
</feature>
<evidence type="ECO:0000256" key="3">
    <source>
        <dbReference type="ARBA" id="ARBA00022737"/>
    </source>
</evidence>
<evidence type="ECO:0000256" key="1">
    <source>
        <dbReference type="ARBA" id="ARBA00004123"/>
    </source>
</evidence>